<dbReference type="GO" id="GO:0051537">
    <property type="term" value="F:2 iron, 2 sulfur cluster binding"/>
    <property type="evidence" value="ECO:0007669"/>
    <property type="project" value="UniProtKB-KW"/>
</dbReference>
<dbReference type="Gene3D" id="3.40.50.80">
    <property type="entry name" value="Nucleotide-binding domain of ferredoxin-NADP reductase (FNR) module"/>
    <property type="match status" value="1"/>
</dbReference>
<protein>
    <recommendedName>
        <fullName evidence="4">nitric oxide dioxygenase</fullName>
        <ecNumber evidence="4">1.14.12.17</ecNumber>
    </recommendedName>
</protein>
<dbReference type="PROSITE" id="PS51085">
    <property type="entry name" value="2FE2S_FER_2"/>
    <property type="match status" value="1"/>
</dbReference>
<gene>
    <name evidence="18" type="ORF">AWB79_02056</name>
</gene>
<evidence type="ECO:0000259" key="16">
    <source>
        <dbReference type="PROSITE" id="PS51085"/>
    </source>
</evidence>
<dbReference type="Gene3D" id="2.40.30.10">
    <property type="entry name" value="Translation factors"/>
    <property type="match status" value="1"/>
</dbReference>
<dbReference type="OrthoDB" id="9796486at2"/>
<dbReference type="PANTHER" id="PTHR47354">
    <property type="entry name" value="NADH OXIDOREDUCTASE HCR"/>
    <property type="match status" value="1"/>
</dbReference>
<dbReference type="InterPro" id="IPR001041">
    <property type="entry name" value="2Fe-2S_ferredoxin-type"/>
</dbReference>
<evidence type="ECO:0000256" key="5">
    <source>
        <dbReference type="ARBA" id="ARBA00022617"/>
    </source>
</evidence>
<keyword evidence="13" id="KW-0520">NAD</keyword>
<dbReference type="CDD" id="cd00207">
    <property type="entry name" value="fer2"/>
    <property type="match status" value="1"/>
</dbReference>
<dbReference type="SUPFAM" id="SSF63380">
    <property type="entry name" value="Riboflavin synthase domain-like"/>
    <property type="match status" value="1"/>
</dbReference>
<dbReference type="Pfam" id="PF00175">
    <property type="entry name" value="NAD_binding_1"/>
    <property type="match status" value="1"/>
</dbReference>
<evidence type="ECO:0000256" key="3">
    <source>
        <dbReference type="ARBA" id="ARBA00006401"/>
    </source>
</evidence>
<dbReference type="InterPro" id="IPR008333">
    <property type="entry name" value="Cbr1-like_FAD-bd_dom"/>
</dbReference>
<evidence type="ECO:0000256" key="14">
    <source>
        <dbReference type="ARBA" id="ARBA00048649"/>
    </source>
</evidence>
<dbReference type="SUPFAM" id="SSF52343">
    <property type="entry name" value="Ferredoxin reductase-like, C-terminal NADP-linked domain"/>
    <property type="match status" value="1"/>
</dbReference>
<dbReference type="RefSeq" id="WP_061167276.1">
    <property type="nucleotide sequence ID" value="NZ_FCOA02000004.1"/>
</dbReference>
<dbReference type="PANTHER" id="PTHR47354:SF5">
    <property type="entry name" value="PROTEIN RFBI"/>
    <property type="match status" value="1"/>
</dbReference>
<comment type="similarity">
    <text evidence="3">In the C-terminal section; belongs to the flavoprotein pyridine nucleotide cytochrome reductase family.</text>
</comment>
<dbReference type="SUPFAM" id="SSF54292">
    <property type="entry name" value="2Fe-2S ferredoxin-like"/>
    <property type="match status" value="1"/>
</dbReference>
<feature type="domain" description="2Fe-2S ferredoxin-type" evidence="16">
    <location>
        <begin position="276"/>
        <end position="363"/>
    </location>
</feature>
<keyword evidence="9" id="KW-0274">FAD</keyword>
<dbReference type="Proteomes" id="UP000054851">
    <property type="component" value="Unassembled WGS sequence"/>
</dbReference>
<evidence type="ECO:0000313" key="19">
    <source>
        <dbReference type="Proteomes" id="UP000054851"/>
    </source>
</evidence>
<evidence type="ECO:0000256" key="9">
    <source>
        <dbReference type="ARBA" id="ARBA00022827"/>
    </source>
</evidence>
<dbReference type="InterPro" id="IPR012675">
    <property type="entry name" value="Beta-grasp_dom_sf"/>
</dbReference>
<comment type="cofactor">
    <cofactor evidence="1">
        <name>heme b</name>
        <dbReference type="ChEBI" id="CHEBI:60344"/>
    </cofactor>
</comment>
<sequence>MTSAAADAHTGFRRLCVTRRVRESESIVSFELAPTDGMALAPFRAGQFVAVRLALPDGESLIRTYSLSGDPAERSRWRISVKQETNPRGRGSCHLHERAAVGDVLEIAGPAGAFVCAEDSDRPVVLLSGGVGVTPMLSMLHRLSSASTRRVHFIHACENGAVHAFREEVQRLAAMRAGIGVHVCYRLPRDDEDRDAFDSRGLLTKETLQALLPLDDYEVYLCGPPPFMQANWNLLRNLGVARERIHYEFFGPATVIDGDVSPPATASESSQPVDGEAITVRFHPHGEPVAWNPACASLLEFAEQCGHAAPFSCRAGICNSCITRLVAGRVDYAEPPLDPPADGELLLCCARPVTSVTLALQSA</sequence>
<comment type="cofactor">
    <cofactor evidence="2">
        <name>FAD</name>
        <dbReference type="ChEBI" id="CHEBI:57692"/>
    </cofactor>
</comment>
<name>A0A158A7M6_9BURK</name>
<comment type="catalytic activity">
    <reaction evidence="15">
        <text>2 nitric oxide + NADPH + 2 O2 = 2 nitrate + NADP(+) + H(+)</text>
        <dbReference type="Rhea" id="RHEA:19465"/>
        <dbReference type="ChEBI" id="CHEBI:15378"/>
        <dbReference type="ChEBI" id="CHEBI:15379"/>
        <dbReference type="ChEBI" id="CHEBI:16480"/>
        <dbReference type="ChEBI" id="CHEBI:17632"/>
        <dbReference type="ChEBI" id="CHEBI:57783"/>
        <dbReference type="ChEBI" id="CHEBI:58349"/>
        <dbReference type="EC" id="1.14.12.17"/>
    </reaction>
</comment>
<evidence type="ECO:0000313" key="18">
    <source>
        <dbReference type="EMBL" id="SAK53770.1"/>
    </source>
</evidence>
<dbReference type="EMBL" id="FCOA02000004">
    <property type="protein sequence ID" value="SAK53770.1"/>
    <property type="molecule type" value="Genomic_DNA"/>
</dbReference>
<reference evidence="18" key="1">
    <citation type="submission" date="2016-01" db="EMBL/GenBank/DDBJ databases">
        <authorList>
            <person name="Peeters C."/>
        </authorList>
    </citation>
    <scope>NUCLEOTIDE SEQUENCE</scope>
    <source>
        <strain evidence="18">LMG 29322</strain>
    </source>
</reference>
<keyword evidence="7" id="KW-0001">2Fe-2S</keyword>
<evidence type="ECO:0000256" key="10">
    <source>
        <dbReference type="ARBA" id="ARBA00022857"/>
    </source>
</evidence>
<keyword evidence="5" id="KW-0349">Heme</keyword>
<dbReference type="InterPro" id="IPR050415">
    <property type="entry name" value="MRET"/>
</dbReference>
<evidence type="ECO:0000256" key="13">
    <source>
        <dbReference type="ARBA" id="ARBA00023027"/>
    </source>
</evidence>
<keyword evidence="8" id="KW-0479">Metal-binding</keyword>
<evidence type="ECO:0000259" key="17">
    <source>
        <dbReference type="PROSITE" id="PS51384"/>
    </source>
</evidence>
<evidence type="ECO:0000256" key="15">
    <source>
        <dbReference type="ARBA" id="ARBA00049433"/>
    </source>
</evidence>
<proteinExistence type="inferred from homology"/>
<keyword evidence="6" id="KW-0285">Flavoprotein</keyword>
<evidence type="ECO:0000256" key="1">
    <source>
        <dbReference type="ARBA" id="ARBA00001970"/>
    </source>
</evidence>
<keyword evidence="10" id="KW-0521">NADP</keyword>
<evidence type="ECO:0000256" key="7">
    <source>
        <dbReference type="ARBA" id="ARBA00022714"/>
    </source>
</evidence>
<dbReference type="CDD" id="cd06184">
    <property type="entry name" value="flavohem_like_fad_nad_binding"/>
    <property type="match status" value="1"/>
</dbReference>
<keyword evidence="19" id="KW-1185">Reference proteome</keyword>
<dbReference type="PROSITE" id="PS51384">
    <property type="entry name" value="FAD_FR"/>
    <property type="match status" value="1"/>
</dbReference>
<dbReference type="Pfam" id="PF00970">
    <property type="entry name" value="FAD_binding_6"/>
    <property type="match status" value="1"/>
</dbReference>
<dbReference type="GO" id="GO:0008941">
    <property type="term" value="F:nitric oxide dioxygenase NAD(P)H activity"/>
    <property type="evidence" value="ECO:0007669"/>
    <property type="project" value="UniProtKB-EC"/>
</dbReference>
<feature type="domain" description="FAD-binding FR-type" evidence="17">
    <location>
        <begin position="10"/>
        <end position="117"/>
    </location>
</feature>
<dbReference type="AlphaFoldDB" id="A0A158A7M6"/>
<comment type="catalytic activity">
    <reaction evidence="14">
        <text>2 nitric oxide + NADH + 2 O2 = 2 nitrate + NAD(+) + H(+)</text>
        <dbReference type="Rhea" id="RHEA:19469"/>
        <dbReference type="ChEBI" id="CHEBI:15378"/>
        <dbReference type="ChEBI" id="CHEBI:15379"/>
        <dbReference type="ChEBI" id="CHEBI:16480"/>
        <dbReference type="ChEBI" id="CHEBI:17632"/>
        <dbReference type="ChEBI" id="CHEBI:57540"/>
        <dbReference type="ChEBI" id="CHEBI:57945"/>
        <dbReference type="EC" id="1.14.12.17"/>
    </reaction>
</comment>
<evidence type="ECO:0000256" key="12">
    <source>
        <dbReference type="ARBA" id="ARBA00023004"/>
    </source>
</evidence>
<evidence type="ECO:0000256" key="8">
    <source>
        <dbReference type="ARBA" id="ARBA00022723"/>
    </source>
</evidence>
<dbReference type="Pfam" id="PF00111">
    <property type="entry name" value="Fer2"/>
    <property type="match status" value="1"/>
</dbReference>
<dbReference type="InterPro" id="IPR036010">
    <property type="entry name" value="2Fe-2S_ferredoxin-like_sf"/>
</dbReference>
<dbReference type="PRINTS" id="PR00410">
    <property type="entry name" value="PHEHYDRXLASE"/>
</dbReference>
<keyword evidence="7" id="KW-0411">Iron-sulfur</keyword>
<dbReference type="InterPro" id="IPR017938">
    <property type="entry name" value="Riboflavin_synthase-like_b-brl"/>
</dbReference>
<evidence type="ECO:0000256" key="11">
    <source>
        <dbReference type="ARBA" id="ARBA00023002"/>
    </source>
</evidence>
<dbReference type="GO" id="GO:0046872">
    <property type="term" value="F:metal ion binding"/>
    <property type="evidence" value="ECO:0007669"/>
    <property type="project" value="UniProtKB-KW"/>
</dbReference>
<evidence type="ECO:0000256" key="6">
    <source>
        <dbReference type="ARBA" id="ARBA00022630"/>
    </source>
</evidence>
<keyword evidence="12" id="KW-0408">Iron</keyword>
<dbReference type="FunFam" id="3.40.50.80:FF:000010">
    <property type="entry name" value="Flavohemoprotein"/>
    <property type="match status" value="1"/>
</dbReference>
<dbReference type="STRING" id="1777140.AWB79_02056"/>
<comment type="caution">
    <text evidence="18">The sequence shown here is derived from an EMBL/GenBank/DDBJ whole genome shotgun (WGS) entry which is preliminary data.</text>
</comment>
<dbReference type="EC" id="1.14.12.17" evidence="4"/>
<dbReference type="InterPro" id="IPR039261">
    <property type="entry name" value="FNR_nucleotide-bd"/>
</dbReference>
<accession>A0A158A7M6</accession>
<dbReference type="InterPro" id="IPR001433">
    <property type="entry name" value="OxRdtase_FAD/NAD-bd"/>
</dbReference>
<dbReference type="Gene3D" id="3.10.20.30">
    <property type="match status" value="1"/>
</dbReference>
<evidence type="ECO:0000256" key="4">
    <source>
        <dbReference type="ARBA" id="ARBA00012229"/>
    </source>
</evidence>
<dbReference type="InterPro" id="IPR017927">
    <property type="entry name" value="FAD-bd_FR_type"/>
</dbReference>
<evidence type="ECO:0000256" key="2">
    <source>
        <dbReference type="ARBA" id="ARBA00001974"/>
    </source>
</evidence>
<organism evidence="18 19">
    <name type="scientific">Caballeronia hypogeia</name>
    <dbReference type="NCBI Taxonomy" id="1777140"/>
    <lineage>
        <taxon>Bacteria</taxon>
        <taxon>Pseudomonadati</taxon>
        <taxon>Pseudomonadota</taxon>
        <taxon>Betaproteobacteria</taxon>
        <taxon>Burkholderiales</taxon>
        <taxon>Burkholderiaceae</taxon>
        <taxon>Caballeronia</taxon>
    </lineage>
</organism>
<keyword evidence="11" id="KW-0560">Oxidoreductase</keyword>